<dbReference type="AlphaFoldDB" id="A0ABD0R719"/>
<name>A0ABD0R719_CIRMR</name>
<gene>
    <name evidence="1" type="ORF">M9458_012629</name>
</gene>
<evidence type="ECO:0000313" key="2">
    <source>
        <dbReference type="Proteomes" id="UP001529510"/>
    </source>
</evidence>
<accession>A0ABD0R719</accession>
<sequence length="158" mass="18191">PELRSVVEVKLKEIRECWSHLENTTKVKARQLFETQNHRTIDLPTNTLSALDQHLNAIQEQPPTLGSSHSTQPTLLQPRPTFSQQLQRIQSMEAQMQLYQGVGEVRAGADHRRLEGEEQGGVTETRIVRLIEPLKERRRILLASKEMHQVTQDLEDEI</sequence>
<feature type="non-terminal residue" evidence="1">
    <location>
        <position position="158"/>
    </location>
</feature>
<dbReference type="EMBL" id="JAMKFB020000005">
    <property type="protein sequence ID" value="KAL0194333.1"/>
    <property type="molecule type" value="Genomic_DNA"/>
</dbReference>
<keyword evidence="2" id="KW-1185">Reference proteome</keyword>
<comment type="caution">
    <text evidence="1">The sequence shown here is derived from an EMBL/GenBank/DDBJ whole genome shotgun (WGS) entry which is preliminary data.</text>
</comment>
<organism evidence="1 2">
    <name type="scientific">Cirrhinus mrigala</name>
    <name type="common">Mrigala</name>
    <dbReference type="NCBI Taxonomy" id="683832"/>
    <lineage>
        <taxon>Eukaryota</taxon>
        <taxon>Metazoa</taxon>
        <taxon>Chordata</taxon>
        <taxon>Craniata</taxon>
        <taxon>Vertebrata</taxon>
        <taxon>Euteleostomi</taxon>
        <taxon>Actinopterygii</taxon>
        <taxon>Neopterygii</taxon>
        <taxon>Teleostei</taxon>
        <taxon>Ostariophysi</taxon>
        <taxon>Cypriniformes</taxon>
        <taxon>Cyprinidae</taxon>
        <taxon>Labeoninae</taxon>
        <taxon>Labeonini</taxon>
        <taxon>Cirrhinus</taxon>
    </lineage>
</organism>
<dbReference type="Proteomes" id="UP001529510">
    <property type="component" value="Unassembled WGS sequence"/>
</dbReference>
<protein>
    <recommendedName>
        <fullName evidence="3">Nuclear pore complex protein Nup54</fullName>
    </recommendedName>
</protein>
<evidence type="ECO:0008006" key="3">
    <source>
        <dbReference type="Google" id="ProtNLM"/>
    </source>
</evidence>
<feature type="non-terminal residue" evidence="1">
    <location>
        <position position="1"/>
    </location>
</feature>
<reference evidence="1 2" key="1">
    <citation type="submission" date="2024-05" db="EMBL/GenBank/DDBJ databases">
        <title>Genome sequencing and assembly of Indian major carp, Cirrhinus mrigala (Hamilton, 1822).</title>
        <authorList>
            <person name="Mohindra V."/>
            <person name="Chowdhury L.M."/>
            <person name="Lal K."/>
            <person name="Jena J.K."/>
        </authorList>
    </citation>
    <scope>NUCLEOTIDE SEQUENCE [LARGE SCALE GENOMIC DNA]</scope>
    <source>
        <strain evidence="1">CM1030</strain>
        <tissue evidence="1">Blood</tissue>
    </source>
</reference>
<proteinExistence type="predicted"/>
<evidence type="ECO:0000313" key="1">
    <source>
        <dbReference type="EMBL" id="KAL0194333.1"/>
    </source>
</evidence>